<dbReference type="Gene3D" id="1.25.40.10">
    <property type="entry name" value="Tetratricopeptide repeat domain"/>
    <property type="match status" value="2"/>
</dbReference>
<dbReference type="InterPro" id="IPR019734">
    <property type="entry name" value="TPR_rpt"/>
</dbReference>
<feature type="region of interest" description="Disordered" evidence="4">
    <location>
        <begin position="167"/>
        <end position="257"/>
    </location>
</feature>
<evidence type="ECO:0000256" key="2">
    <source>
        <dbReference type="ARBA" id="ARBA00022803"/>
    </source>
</evidence>
<proteinExistence type="predicted"/>
<dbReference type="InterPro" id="IPR050498">
    <property type="entry name" value="Ycf3"/>
</dbReference>
<feature type="region of interest" description="Disordered" evidence="4">
    <location>
        <begin position="274"/>
        <end position="310"/>
    </location>
</feature>
<dbReference type="PANTHER" id="PTHR44858:SF1">
    <property type="entry name" value="UDP-N-ACETYLGLUCOSAMINE--PEPTIDE N-ACETYLGLUCOSAMINYLTRANSFERASE SPINDLY-RELATED"/>
    <property type="match status" value="1"/>
</dbReference>
<dbReference type="EMBL" id="HBGA01054418">
    <property type="protein sequence ID" value="CAD9008933.1"/>
    <property type="molecule type" value="Transcribed_RNA"/>
</dbReference>
<feature type="repeat" description="TPR" evidence="3">
    <location>
        <begin position="416"/>
        <end position="449"/>
    </location>
</feature>
<dbReference type="InterPro" id="IPR011990">
    <property type="entry name" value="TPR-like_helical_dom_sf"/>
</dbReference>
<dbReference type="SUPFAM" id="SSF48452">
    <property type="entry name" value="TPR-like"/>
    <property type="match status" value="1"/>
</dbReference>
<dbReference type="AlphaFoldDB" id="A0A7S1NBB1"/>
<keyword evidence="2 3" id="KW-0802">TPR repeat</keyword>
<accession>A0A7S1NBB1</accession>
<dbReference type="Pfam" id="PF13181">
    <property type="entry name" value="TPR_8"/>
    <property type="match status" value="1"/>
</dbReference>
<organism evidence="5">
    <name type="scientific">Eutreptiella gymnastica</name>
    <dbReference type="NCBI Taxonomy" id="73025"/>
    <lineage>
        <taxon>Eukaryota</taxon>
        <taxon>Discoba</taxon>
        <taxon>Euglenozoa</taxon>
        <taxon>Euglenida</taxon>
        <taxon>Spirocuta</taxon>
        <taxon>Euglenophyceae</taxon>
        <taxon>Eutreptiales</taxon>
        <taxon>Eutreptiaceae</taxon>
        <taxon>Eutreptiella</taxon>
    </lineage>
</organism>
<evidence type="ECO:0000256" key="1">
    <source>
        <dbReference type="ARBA" id="ARBA00022737"/>
    </source>
</evidence>
<dbReference type="SMART" id="SM00028">
    <property type="entry name" value="TPR"/>
    <property type="match status" value="4"/>
</dbReference>
<gene>
    <name evidence="5" type="ORF">EGYM00392_LOCUS20027</name>
</gene>
<keyword evidence="1" id="KW-0677">Repeat</keyword>
<name>A0A7S1NBB1_9EUGL</name>
<evidence type="ECO:0000256" key="4">
    <source>
        <dbReference type="SAM" id="MobiDB-lite"/>
    </source>
</evidence>
<reference evidence="5" key="1">
    <citation type="submission" date="2021-01" db="EMBL/GenBank/DDBJ databases">
        <authorList>
            <person name="Corre E."/>
            <person name="Pelletier E."/>
            <person name="Niang G."/>
            <person name="Scheremetjew M."/>
            <person name="Finn R."/>
            <person name="Kale V."/>
            <person name="Holt S."/>
            <person name="Cochrane G."/>
            <person name="Meng A."/>
            <person name="Brown T."/>
            <person name="Cohen L."/>
        </authorList>
    </citation>
    <scope>NUCLEOTIDE SEQUENCE</scope>
    <source>
        <strain evidence="5">NIES-381</strain>
    </source>
</reference>
<feature type="region of interest" description="Disordered" evidence="4">
    <location>
        <begin position="127"/>
        <end position="151"/>
    </location>
</feature>
<evidence type="ECO:0000256" key="3">
    <source>
        <dbReference type="PROSITE-ProRule" id="PRU00339"/>
    </source>
</evidence>
<evidence type="ECO:0000313" key="5">
    <source>
        <dbReference type="EMBL" id="CAD9008933.1"/>
    </source>
</evidence>
<feature type="compositionally biased region" description="Polar residues" evidence="4">
    <location>
        <begin position="207"/>
        <end position="242"/>
    </location>
</feature>
<dbReference type="PANTHER" id="PTHR44858">
    <property type="entry name" value="TETRATRICOPEPTIDE REPEAT PROTEIN 6"/>
    <property type="match status" value="1"/>
</dbReference>
<protein>
    <submittedName>
        <fullName evidence="5">Uncharacterized protein</fullName>
    </submittedName>
</protein>
<sequence length="576" mass="63188">MVGIRIRPKGSETPFSIADNLYGLGPAMSTQAKEVFDPISHMNKAIKLAQPEGLTLKGSATKDTPKALHRQKHTEGALAFINLGHAYGLDHVERCRRRAQTSPGFYLSHSAFPGAKNREAAAQELGFSNSPRPQLHPNSDPMPNAMGSAYSTFGKSQTYRSLGGTVQGISNMAAGSPTHRSRDGTARPMSSTPRYMLHTLKSDRTRPNSARPSTARTITSAKSSSRSRAMGTQVSAQSTSRRSPLVARQPTPRDMELPEDTMKELDLFEVRLTARDYADGSGPRPPSASEQGARRNMKTQHRASPTARSEELVELAKRSAKACDYDQAKDQLTLAIDLKPMAETLAAAHHLRAILYHRNLGDYPAARDDYTKSIANDPFSAQVYRDRADLFHYAMELLHEAMDDYNSALELGSHDAEVYFSRGELRSQLNHPDGALEDFQAAATMDPNHIGVRQALVAQTAQCAQLQKAKAVNALVQLLPVVGFPKFKVKRQGQVQELHRDTSALDALVDLLQAFPLVRLHVTAIALGPHKVGAAMQRVQCCQQYFQAKGVAPERIEGATRQERGTHETFALDIIV</sequence>
<dbReference type="PROSITE" id="PS50005">
    <property type="entry name" value="TPR"/>
    <property type="match status" value="1"/>
</dbReference>